<feature type="signal peptide" evidence="1">
    <location>
        <begin position="1"/>
        <end position="23"/>
    </location>
</feature>
<evidence type="ECO:0000259" key="4">
    <source>
        <dbReference type="Pfam" id="PF26615"/>
    </source>
</evidence>
<dbReference type="InterPro" id="IPR058507">
    <property type="entry name" value="DUF8194"/>
</dbReference>
<dbReference type="AlphaFoldDB" id="A0A412YYZ4"/>
<evidence type="ECO:0000313" key="6">
    <source>
        <dbReference type="Proteomes" id="UP000284543"/>
    </source>
</evidence>
<keyword evidence="1" id="KW-0732">Signal</keyword>
<accession>A0A412YYZ4</accession>
<evidence type="ECO:0000313" key="5">
    <source>
        <dbReference type="EMBL" id="RGV72811.1"/>
    </source>
</evidence>
<feature type="chain" id="PRO_5019296013" evidence="1">
    <location>
        <begin position="24"/>
        <end position="564"/>
    </location>
</feature>
<feature type="domain" description="DUF8193" evidence="2">
    <location>
        <begin position="25"/>
        <end position="242"/>
    </location>
</feature>
<comment type="caution">
    <text evidence="5">The sequence shown here is derived from an EMBL/GenBank/DDBJ whole genome shotgun (WGS) entry which is preliminary data.</text>
</comment>
<dbReference type="EMBL" id="QRZM01000012">
    <property type="protein sequence ID" value="RGV72811.1"/>
    <property type="molecule type" value="Genomic_DNA"/>
</dbReference>
<evidence type="ECO:0000256" key="1">
    <source>
        <dbReference type="SAM" id="SignalP"/>
    </source>
</evidence>
<organism evidence="5 6">
    <name type="scientific">Enterocloster bolteae</name>
    <dbReference type="NCBI Taxonomy" id="208479"/>
    <lineage>
        <taxon>Bacteria</taxon>
        <taxon>Bacillati</taxon>
        <taxon>Bacillota</taxon>
        <taxon>Clostridia</taxon>
        <taxon>Lachnospirales</taxon>
        <taxon>Lachnospiraceae</taxon>
        <taxon>Enterocloster</taxon>
    </lineage>
</organism>
<dbReference type="Pfam" id="PF26615">
    <property type="entry name" value="DUF8195"/>
    <property type="match status" value="1"/>
</dbReference>
<dbReference type="Proteomes" id="UP000284543">
    <property type="component" value="Unassembled WGS sequence"/>
</dbReference>
<gene>
    <name evidence="5" type="ORF">DWW02_22655</name>
</gene>
<dbReference type="InterPro" id="IPR058506">
    <property type="entry name" value="DUF8193"/>
</dbReference>
<sequence>MARYIKCIIVFVLILLISSNAYAIGDGNIDSGGGGMSQGTSQNNKWSVGDEGVRVSVIRISDQTIVATPIDYTNKIPKVQMHFGRVSKIEYRTGAKLTASVVPYQYAQPVSKIPKIVTSASGHSSIEEIKRYFCSEYMVKLIAESTGIPFETLTNGEYKILLEPVAYVTYNGIRMAMTATEAAYYSRMGANIRDMLPNVLFKNVPLSMFLEIPDLGYPAWSGPRDQLVTEDQIISFLGLGIIHFKEHEPEQGEVVTYDYVYRVNTQVITSVTVRGGQSDPDYPASVRFNIKGKNYTVNQVYYPEGSEQLAWIRWTTPEKPQDITIQVSGGGGGYPSKGTIHVKVVDLDKNPPPNPVADDRNDSYVKPASLPSNSHMKEARWSIWRPWWHEYWVYHDGGEDEDGYWEDEGWWEFDQDWYQASLSGGMDIFPDEKNPTATGDIIKSGYGINQEILADVSTTQSSAVTGAQNAVTYFPEFHYQTYWRLLERLSGDYHARFEFKENEYSTFSRRTHFTPIWMPDGTYTAYTWLLDCWTPKGMLSLDLSDDVDIQGDLWLDWHIGPVSP</sequence>
<dbReference type="InterPro" id="IPR058508">
    <property type="entry name" value="DUF8195"/>
</dbReference>
<name>A0A412YYZ4_9FIRM</name>
<dbReference type="RefSeq" id="WP_118019418.1">
    <property type="nucleotide sequence ID" value="NZ_JAQEEO010000017.1"/>
</dbReference>
<evidence type="ECO:0000259" key="3">
    <source>
        <dbReference type="Pfam" id="PF26614"/>
    </source>
</evidence>
<protein>
    <submittedName>
        <fullName evidence="5">Uncharacterized protein</fullName>
    </submittedName>
</protein>
<reference evidence="5 6" key="1">
    <citation type="submission" date="2018-08" db="EMBL/GenBank/DDBJ databases">
        <title>A genome reference for cultivated species of the human gut microbiota.</title>
        <authorList>
            <person name="Zou Y."/>
            <person name="Xue W."/>
            <person name="Luo G."/>
        </authorList>
    </citation>
    <scope>NUCLEOTIDE SEQUENCE [LARGE SCALE GENOMIC DNA]</scope>
    <source>
        <strain evidence="5 6">AF14-18</strain>
    </source>
</reference>
<feature type="domain" description="DUF8195" evidence="4">
    <location>
        <begin position="350"/>
        <end position="557"/>
    </location>
</feature>
<dbReference type="Pfam" id="PF26614">
    <property type="entry name" value="DUF8194"/>
    <property type="match status" value="1"/>
</dbReference>
<dbReference type="Pfam" id="PF26613">
    <property type="entry name" value="DUF8193"/>
    <property type="match status" value="1"/>
</dbReference>
<proteinExistence type="predicted"/>
<feature type="domain" description="DUF8194" evidence="3">
    <location>
        <begin position="256"/>
        <end position="346"/>
    </location>
</feature>
<evidence type="ECO:0000259" key="2">
    <source>
        <dbReference type="Pfam" id="PF26613"/>
    </source>
</evidence>